<dbReference type="SUPFAM" id="SSF49452">
    <property type="entry name" value="Starch-binding domain-like"/>
    <property type="match status" value="2"/>
</dbReference>
<feature type="signal peptide" evidence="1">
    <location>
        <begin position="1"/>
        <end position="22"/>
    </location>
</feature>
<keyword evidence="3" id="KW-1185">Reference proteome</keyword>
<dbReference type="PROSITE" id="PS51257">
    <property type="entry name" value="PROKAR_LIPOPROTEIN"/>
    <property type="match status" value="1"/>
</dbReference>
<gene>
    <name evidence="2" type="ORF">I7X13_04060</name>
</gene>
<dbReference type="RefSeq" id="WP_198074439.1">
    <property type="nucleotide sequence ID" value="NZ_JAEDAE010000001.1"/>
</dbReference>
<sequence length="344" mass="34601">MNSFIRTAQLALTAAAATLLFATTSCSKKEDAAPAAPTTGSIEGTITPANSVTTVTATNVGGLTFLATPNTTSGVFTVPNLAPGAYVLSFAPRAGFQVAAARTISVVAGSTAQAGTVVVSPIPTGSITGSIYPADGATRVEATSAAGVTVSAVPDATTGAFSFPNLELGTYTVHFVVANGFLQEPDQTATLTLTALTAALGVTNIHGNGVPRGTMSWTVNGTTFTATALTGTVVASNQFVVEGTSTSGTVSDKLTIALYGSISTGTYPLGSTPYYTARYTHLVNGIVTATYTTLTNAQAGIVNIATFDRYAGATTGTFGFVGVYPTGTVTTTATISNGSFSLRF</sequence>
<evidence type="ECO:0000313" key="3">
    <source>
        <dbReference type="Proteomes" id="UP000625631"/>
    </source>
</evidence>
<dbReference type="InterPro" id="IPR046219">
    <property type="entry name" value="DUF6252"/>
</dbReference>
<evidence type="ECO:0000256" key="1">
    <source>
        <dbReference type="SAM" id="SignalP"/>
    </source>
</evidence>
<comment type="caution">
    <text evidence="2">The sequence shown here is derived from an EMBL/GenBank/DDBJ whole genome shotgun (WGS) entry which is preliminary data.</text>
</comment>
<organism evidence="2 3">
    <name type="scientific">Hymenobacter negativus</name>
    <dbReference type="NCBI Taxonomy" id="2795026"/>
    <lineage>
        <taxon>Bacteria</taxon>
        <taxon>Pseudomonadati</taxon>
        <taxon>Bacteroidota</taxon>
        <taxon>Cytophagia</taxon>
        <taxon>Cytophagales</taxon>
        <taxon>Hymenobacteraceae</taxon>
        <taxon>Hymenobacter</taxon>
    </lineage>
</organism>
<dbReference type="Pfam" id="PF19765">
    <property type="entry name" value="DUF6252"/>
    <property type="match status" value="1"/>
</dbReference>
<name>A0ABS0Q4D6_9BACT</name>
<accession>A0ABS0Q4D6</accession>
<reference evidence="2 3" key="1">
    <citation type="submission" date="2020-12" db="EMBL/GenBank/DDBJ databases">
        <title>Hymenobacter sp.</title>
        <authorList>
            <person name="Kim M.K."/>
        </authorList>
    </citation>
    <scope>NUCLEOTIDE SEQUENCE [LARGE SCALE GENOMIC DNA]</scope>
    <source>
        <strain evidence="2 3">BT442</strain>
    </source>
</reference>
<protein>
    <recommendedName>
        <fullName evidence="4">Carboxypeptidase regulatory-like domain-containing protein</fullName>
    </recommendedName>
</protein>
<keyword evidence="1" id="KW-0732">Signal</keyword>
<proteinExistence type="predicted"/>
<dbReference type="EMBL" id="JAEDAE010000001">
    <property type="protein sequence ID" value="MBH8557208.1"/>
    <property type="molecule type" value="Genomic_DNA"/>
</dbReference>
<evidence type="ECO:0008006" key="4">
    <source>
        <dbReference type="Google" id="ProtNLM"/>
    </source>
</evidence>
<evidence type="ECO:0000313" key="2">
    <source>
        <dbReference type="EMBL" id="MBH8557208.1"/>
    </source>
</evidence>
<dbReference type="InterPro" id="IPR013784">
    <property type="entry name" value="Carb-bd-like_fold"/>
</dbReference>
<dbReference type="Proteomes" id="UP000625631">
    <property type="component" value="Unassembled WGS sequence"/>
</dbReference>
<dbReference type="Gene3D" id="2.60.40.1120">
    <property type="entry name" value="Carboxypeptidase-like, regulatory domain"/>
    <property type="match status" value="2"/>
</dbReference>
<feature type="chain" id="PRO_5045442189" description="Carboxypeptidase regulatory-like domain-containing protein" evidence="1">
    <location>
        <begin position="23"/>
        <end position="344"/>
    </location>
</feature>